<evidence type="ECO:0000313" key="4">
    <source>
        <dbReference type="Proteomes" id="UP000701801"/>
    </source>
</evidence>
<protein>
    <submittedName>
        <fullName evidence="3">Uncharacterized protein</fullName>
    </submittedName>
</protein>
<organism evidence="3 4">
    <name type="scientific">Hymenoscyphus albidus</name>
    <dbReference type="NCBI Taxonomy" id="595503"/>
    <lineage>
        <taxon>Eukaryota</taxon>
        <taxon>Fungi</taxon>
        <taxon>Dikarya</taxon>
        <taxon>Ascomycota</taxon>
        <taxon>Pezizomycotina</taxon>
        <taxon>Leotiomycetes</taxon>
        <taxon>Helotiales</taxon>
        <taxon>Helotiaceae</taxon>
        <taxon>Hymenoscyphus</taxon>
    </lineage>
</organism>
<dbReference type="AlphaFoldDB" id="A0A9N9Q3B3"/>
<dbReference type="Proteomes" id="UP000701801">
    <property type="component" value="Unassembled WGS sequence"/>
</dbReference>
<gene>
    <name evidence="3" type="ORF">HYALB_00004191</name>
</gene>
<reference evidence="3" key="1">
    <citation type="submission" date="2021-07" db="EMBL/GenBank/DDBJ databases">
        <authorList>
            <person name="Durling M."/>
        </authorList>
    </citation>
    <scope>NUCLEOTIDE SEQUENCE</scope>
</reference>
<evidence type="ECO:0000256" key="2">
    <source>
        <dbReference type="SAM" id="MobiDB-lite"/>
    </source>
</evidence>
<evidence type="ECO:0000256" key="1">
    <source>
        <dbReference type="SAM" id="Coils"/>
    </source>
</evidence>
<evidence type="ECO:0000313" key="3">
    <source>
        <dbReference type="EMBL" id="CAG8984208.1"/>
    </source>
</evidence>
<keyword evidence="1" id="KW-0175">Coiled coil</keyword>
<keyword evidence="4" id="KW-1185">Reference proteome</keyword>
<sequence length="179" mass="20865">MQSTPEISTFTEQLSLDAHKISGCLIRNGASTTAFISFYWGAEVRTCRLQETFREGTNDEACTAQWAHPRMTYILPVPCPECAVERAAEEEECKARIEEWRTKDEEAKKRREELDRKREATLKDLHDKFEEARSKMKKWEKFEESGFEDDEESIKENESWDVEVETLSQSFGRSPTRSP</sequence>
<accession>A0A9N9Q3B3</accession>
<proteinExistence type="predicted"/>
<feature type="compositionally biased region" description="Acidic residues" evidence="2">
    <location>
        <begin position="145"/>
        <end position="164"/>
    </location>
</feature>
<feature type="region of interest" description="Disordered" evidence="2">
    <location>
        <begin position="141"/>
        <end position="179"/>
    </location>
</feature>
<feature type="compositionally biased region" description="Polar residues" evidence="2">
    <location>
        <begin position="166"/>
        <end position="179"/>
    </location>
</feature>
<dbReference type="OrthoDB" id="10442747at2759"/>
<comment type="caution">
    <text evidence="3">The sequence shown here is derived from an EMBL/GenBank/DDBJ whole genome shotgun (WGS) entry which is preliminary data.</text>
</comment>
<feature type="coiled-coil region" evidence="1">
    <location>
        <begin position="97"/>
        <end position="124"/>
    </location>
</feature>
<name>A0A9N9Q3B3_9HELO</name>
<dbReference type="EMBL" id="CAJVRM010000753">
    <property type="protein sequence ID" value="CAG8984208.1"/>
    <property type="molecule type" value="Genomic_DNA"/>
</dbReference>